<dbReference type="CDD" id="cd00063">
    <property type="entry name" value="FN3"/>
    <property type="match status" value="3"/>
</dbReference>
<feature type="transmembrane region" description="Helical" evidence="1">
    <location>
        <begin position="395"/>
        <end position="419"/>
    </location>
</feature>
<reference evidence="3 4" key="1">
    <citation type="submission" date="2018-10" db="EMBL/GenBank/DDBJ databases">
        <authorList>
            <consortium name="Pathogen Informatics"/>
        </authorList>
    </citation>
    <scope>NUCLEOTIDE SEQUENCE [LARGE SCALE GENOMIC DNA]</scope>
</reference>
<keyword evidence="4" id="KW-1185">Reference proteome</keyword>
<feature type="domain" description="Fibronectin type-III" evidence="2">
    <location>
        <begin position="293"/>
        <end position="391"/>
    </location>
</feature>
<protein>
    <recommendedName>
        <fullName evidence="2">Fibronectin type-III domain-containing protein</fullName>
    </recommendedName>
</protein>
<dbReference type="AlphaFoldDB" id="A0A0R3U5I0"/>
<evidence type="ECO:0000259" key="2">
    <source>
        <dbReference type="PROSITE" id="PS50853"/>
    </source>
</evidence>
<dbReference type="PANTHER" id="PTHR46957">
    <property type="entry name" value="CYTOKINE RECEPTOR"/>
    <property type="match status" value="1"/>
</dbReference>
<dbReference type="PANTHER" id="PTHR46957:SF3">
    <property type="entry name" value="CYTOKINE RECEPTOR"/>
    <property type="match status" value="1"/>
</dbReference>
<dbReference type="Pfam" id="PF00041">
    <property type="entry name" value="fn3"/>
    <property type="match status" value="3"/>
</dbReference>
<dbReference type="PROSITE" id="PS50853">
    <property type="entry name" value="FN3"/>
    <property type="match status" value="3"/>
</dbReference>
<dbReference type="Gene3D" id="2.60.40.10">
    <property type="entry name" value="Immunoglobulins"/>
    <property type="match status" value="3"/>
</dbReference>
<dbReference type="InterPro" id="IPR036116">
    <property type="entry name" value="FN3_sf"/>
</dbReference>
<dbReference type="EMBL" id="UXSR01000291">
    <property type="protein sequence ID" value="VDD75977.1"/>
    <property type="molecule type" value="Genomic_DNA"/>
</dbReference>
<dbReference type="GO" id="GO:0016020">
    <property type="term" value="C:membrane"/>
    <property type="evidence" value="ECO:0007669"/>
    <property type="project" value="UniProtKB-SubCell"/>
</dbReference>
<feature type="domain" description="Fibronectin type-III" evidence="2">
    <location>
        <begin position="202"/>
        <end position="292"/>
    </location>
</feature>
<gene>
    <name evidence="3" type="ORF">MCOS_LOCUS1980</name>
</gene>
<evidence type="ECO:0000313" key="4">
    <source>
        <dbReference type="Proteomes" id="UP000267029"/>
    </source>
</evidence>
<dbReference type="OrthoDB" id="6274362at2759"/>
<organism evidence="3 4">
    <name type="scientific">Mesocestoides corti</name>
    <name type="common">Flatworm</name>
    <dbReference type="NCBI Taxonomy" id="53468"/>
    <lineage>
        <taxon>Eukaryota</taxon>
        <taxon>Metazoa</taxon>
        <taxon>Spiralia</taxon>
        <taxon>Lophotrochozoa</taxon>
        <taxon>Platyhelminthes</taxon>
        <taxon>Cestoda</taxon>
        <taxon>Eucestoda</taxon>
        <taxon>Cyclophyllidea</taxon>
        <taxon>Mesocestoididae</taxon>
        <taxon>Mesocestoides</taxon>
    </lineage>
</organism>
<dbReference type="InterPro" id="IPR013783">
    <property type="entry name" value="Ig-like_fold"/>
</dbReference>
<keyword evidence="1" id="KW-0472">Membrane</keyword>
<dbReference type="SUPFAM" id="SSF49265">
    <property type="entry name" value="Fibronectin type III"/>
    <property type="match status" value="2"/>
</dbReference>
<evidence type="ECO:0000313" key="3">
    <source>
        <dbReference type="EMBL" id="VDD75977.1"/>
    </source>
</evidence>
<dbReference type="Proteomes" id="UP000267029">
    <property type="component" value="Unassembled WGS sequence"/>
</dbReference>
<dbReference type="STRING" id="53468.A0A0R3U5I0"/>
<dbReference type="InterPro" id="IPR050713">
    <property type="entry name" value="RTP_Phos/Ushers"/>
</dbReference>
<dbReference type="SMART" id="SM00060">
    <property type="entry name" value="FN3"/>
    <property type="match status" value="3"/>
</dbReference>
<evidence type="ECO:0000256" key="1">
    <source>
        <dbReference type="SAM" id="Phobius"/>
    </source>
</evidence>
<feature type="domain" description="Fibronectin type-III" evidence="2">
    <location>
        <begin position="87"/>
        <end position="201"/>
    </location>
</feature>
<proteinExistence type="predicted"/>
<name>A0A0R3U5I0_MESCO</name>
<dbReference type="InterPro" id="IPR003961">
    <property type="entry name" value="FN3_dom"/>
</dbReference>
<keyword evidence="1" id="KW-1133">Transmembrane helix</keyword>
<sequence length="449" mass="49263">MSLTTAEITVEVKPPTLRNEIDSYLIQLNGDKTYKCIPKSLDNPVCEVPGLEAGTEYNASVKSCINEAPEDFCSEDVKGSTWTKPNPPQSVTVVAESTDSVVIHFKAPTVETGITDYEVLLEGRDEKPNCKKPSPKDYECPVPGDKLMKLCEILLPGTLSCLIEDLKPGTEYTATVKACITGTDPAICNGEIKGSNYTRPNTPQSVTVVGESTTSLVVNFKAPVDNTGITYYELILDENPPEKIDSTQKLPHKIQGLEAGTQYIVKVRACIGTANPVVYSEDADMPGWTKPDAPNNVKVEKIYSRSFFVTWSKPDGNKDIKFFQAMAKEMVGEAAPIDEHMCRVEFPSSNLQCSVDGLSPTTNYSISVRACMPDGTCGAEAGSTYVTTCQDCPNYALIISLLVVFFVIIIVIILVFVLCKRRQWRSNAENYDKNDFPSDLKTIVDVKKN</sequence>
<accession>A0A0R3U5I0</accession>
<keyword evidence="1" id="KW-0812">Transmembrane</keyword>